<evidence type="ECO:0000256" key="1">
    <source>
        <dbReference type="SAM" id="Coils"/>
    </source>
</evidence>
<dbReference type="InParanoid" id="A0A078AQR2"/>
<accession>A0A078AQR2</accession>
<organism evidence="3 4">
    <name type="scientific">Stylonychia lemnae</name>
    <name type="common">Ciliate</name>
    <dbReference type="NCBI Taxonomy" id="5949"/>
    <lineage>
        <taxon>Eukaryota</taxon>
        <taxon>Sar</taxon>
        <taxon>Alveolata</taxon>
        <taxon>Ciliophora</taxon>
        <taxon>Intramacronucleata</taxon>
        <taxon>Spirotrichea</taxon>
        <taxon>Stichotrichia</taxon>
        <taxon>Sporadotrichida</taxon>
        <taxon>Oxytrichidae</taxon>
        <taxon>Stylonychinae</taxon>
        <taxon>Stylonychia</taxon>
    </lineage>
</organism>
<keyword evidence="2" id="KW-0812">Transmembrane</keyword>
<feature type="coiled-coil region" evidence="1">
    <location>
        <begin position="19"/>
        <end position="53"/>
    </location>
</feature>
<proteinExistence type="predicted"/>
<dbReference type="Proteomes" id="UP000039865">
    <property type="component" value="Unassembled WGS sequence"/>
</dbReference>
<evidence type="ECO:0008006" key="5">
    <source>
        <dbReference type="Google" id="ProtNLM"/>
    </source>
</evidence>
<name>A0A078AQR2_STYLE</name>
<gene>
    <name evidence="3" type="primary">Contig17775.g18894</name>
    <name evidence="3" type="ORF">STYLEM_13843</name>
</gene>
<evidence type="ECO:0000256" key="2">
    <source>
        <dbReference type="SAM" id="Phobius"/>
    </source>
</evidence>
<feature type="transmembrane region" description="Helical" evidence="2">
    <location>
        <begin position="55"/>
        <end position="74"/>
    </location>
</feature>
<keyword evidence="1" id="KW-0175">Coiled coil</keyword>
<protein>
    <recommendedName>
        <fullName evidence="5">Transmembrane protein</fullName>
    </recommendedName>
</protein>
<evidence type="ECO:0000313" key="3">
    <source>
        <dbReference type="EMBL" id="CDW84775.1"/>
    </source>
</evidence>
<dbReference type="AlphaFoldDB" id="A0A078AQR2"/>
<dbReference type="EMBL" id="CCKQ01013139">
    <property type="protein sequence ID" value="CDW84775.1"/>
    <property type="molecule type" value="Genomic_DNA"/>
</dbReference>
<keyword evidence="4" id="KW-1185">Reference proteome</keyword>
<evidence type="ECO:0000313" key="4">
    <source>
        <dbReference type="Proteomes" id="UP000039865"/>
    </source>
</evidence>
<reference evidence="3 4" key="1">
    <citation type="submission" date="2014-06" db="EMBL/GenBank/DDBJ databases">
        <authorList>
            <person name="Swart Estienne"/>
        </authorList>
    </citation>
    <scope>NUCLEOTIDE SEQUENCE [LARGE SCALE GENOMIC DNA]</scope>
    <source>
        <strain evidence="3 4">130c</strain>
    </source>
</reference>
<keyword evidence="2" id="KW-1133">Transmembrane helix</keyword>
<keyword evidence="2" id="KW-0472">Membrane</keyword>
<sequence>MQSNDPRDELQKARVTLKINDLMQKSLQLQSQVQLLQQEVELNKVKLQSARQRQYNIRFTAIFLFLLLLFTLALQNTYAIKLFLKELFGIQSQHKFHIHELDAIWNQSRSLNLDQNCQNNRLALKGDITGIKTIDLVDALDSITQLDKKPEITQIKYQILQLYHKLESKSNEADYTIDRLFRNITQSDNRQQQMRDLIMDVDSMICLIQNDKNYGMYGKLQKYVDQLQKLKASLDNYSKFY</sequence>